<sequence>MLEAAIKKIIPAIGQNAIGAIDGTHIPVVVERSKQAPFRCRKGFTSQNMMVADGKALLPI</sequence>
<dbReference type="Proteomes" id="UP000092600">
    <property type="component" value="Unassembled WGS sequence"/>
</dbReference>
<feature type="non-terminal residue" evidence="1">
    <location>
        <position position="60"/>
    </location>
</feature>
<gene>
    <name evidence="1" type="ORF">ACMD2_26698</name>
</gene>
<proteinExistence type="predicted"/>
<organism evidence="1 2">
    <name type="scientific">Ananas comosus</name>
    <name type="common">Pineapple</name>
    <name type="synonym">Ananas ananas</name>
    <dbReference type="NCBI Taxonomy" id="4615"/>
    <lineage>
        <taxon>Eukaryota</taxon>
        <taxon>Viridiplantae</taxon>
        <taxon>Streptophyta</taxon>
        <taxon>Embryophyta</taxon>
        <taxon>Tracheophyta</taxon>
        <taxon>Spermatophyta</taxon>
        <taxon>Magnoliopsida</taxon>
        <taxon>Liliopsida</taxon>
        <taxon>Poales</taxon>
        <taxon>Bromeliaceae</taxon>
        <taxon>Bromelioideae</taxon>
        <taxon>Ananas</taxon>
    </lineage>
</organism>
<evidence type="ECO:0008006" key="3">
    <source>
        <dbReference type="Google" id="ProtNLM"/>
    </source>
</evidence>
<accession>A0A199V4T1</accession>
<evidence type="ECO:0000313" key="1">
    <source>
        <dbReference type="EMBL" id="OAY72097.1"/>
    </source>
</evidence>
<dbReference type="EMBL" id="LSRQ01003235">
    <property type="protein sequence ID" value="OAY72097.1"/>
    <property type="molecule type" value="Genomic_DNA"/>
</dbReference>
<reference evidence="1 2" key="1">
    <citation type="journal article" date="2016" name="DNA Res.">
        <title>The draft genome of MD-2 pineapple using hybrid error correction of long reads.</title>
        <authorList>
            <person name="Redwan R.M."/>
            <person name="Saidin A."/>
            <person name="Kumar S.V."/>
        </authorList>
    </citation>
    <scope>NUCLEOTIDE SEQUENCE [LARGE SCALE GENOMIC DNA]</scope>
    <source>
        <strain evidence="2">cv. MD2</strain>
        <tissue evidence="1">Leaf</tissue>
    </source>
</reference>
<name>A0A199V4T1_ANACO</name>
<dbReference type="AlphaFoldDB" id="A0A199V4T1"/>
<protein>
    <recommendedName>
        <fullName evidence="3">DDE Tnp4 domain-containing protein</fullName>
    </recommendedName>
</protein>
<evidence type="ECO:0000313" key="2">
    <source>
        <dbReference type="Proteomes" id="UP000092600"/>
    </source>
</evidence>
<comment type="caution">
    <text evidence="1">The sequence shown here is derived from an EMBL/GenBank/DDBJ whole genome shotgun (WGS) entry which is preliminary data.</text>
</comment>